<feature type="domain" description="Tyrosine-protein kinase ephrin type A/B receptor-like" evidence="10">
    <location>
        <begin position="53"/>
        <end position="84"/>
    </location>
</feature>
<keyword evidence="12" id="KW-1185">Reference proteome</keyword>
<evidence type="ECO:0000256" key="9">
    <source>
        <dbReference type="SAM" id="Phobius"/>
    </source>
</evidence>
<evidence type="ECO:0000256" key="7">
    <source>
        <dbReference type="ARBA" id="ARBA00023136"/>
    </source>
</evidence>
<evidence type="ECO:0000313" key="11">
    <source>
        <dbReference type="EMBL" id="CAB1430653.1"/>
    </source>
</evidence>
<keyword evidence="7 9" id="KW-0472">Membrane</keyword>
<dbReference type="Proteomes" id="UP001153269">
    <property type="component" value="Unassembled WGS sequence"/>
</dbReference>
<evidence type="ECO:0000256" key="2">
    <source>
        <dbReference type="ARBA" id="ARBA00022692"/>
    </source>
</evidence>
<dbReference type="Gene3D" id="2.10.50.10">
    <property type="entry name" value="Tumor Necrosis Factor Receptor, subunit A, domain 2"/>
    <property type="match status" value="1"/>
</dbReference>
<evidence type="ECO:0000256" key="4">
    <source>
        <dbReference type="ARBA" id="ARBA00022741"/>
    </source>
</evidence>
<sequence length="233" mass="25825">MRGRRRHARAVNVDLLLRIRSQKKGGDRSIERDLGFSRLLDFTLIISCYKDPTTCPPGAYKMSSRQQECFPCPANSVAEEEGSVVCVCEEDHFRTPLDTPSAPSLVVYPSFTLHPVVLVPPQSSSHPPLCLTCTHFPQSVSHRLSFVLHLLLIAPFLCLIPNLHLSFALNDRLHHLLPADPISSSHTSRRLPTPLLSLTEFHSPPVKTHCQADGGRSVQGSPIDPCMENSLLI</sequence>
<feature type="transmembrane region" description="Helical" evidence="9">
    <location>
        <begin position="146"/>
        <end position="169"/>
    </location>
</feature>
<keyword evidence="6 9" id="KW-1133">Transmembrane helix</keyword>
<accession>A0A9N7YM53</accession>
<dbReference type="FunFam" id="2.10.50.10:FF:000001">
    <property type="entry name" value="Ephrin type-A receptor 5"/>
    <property type="match status" value="1"/>
</dbReference>
<protein>
    <recommendedName>
        <fullName evidence="10">Tyrosine-protein kinase ephrin type A/B receptor-like domain-containing protein</fullName>
    </recommendedName>
</protein>
<dbReference type="GO" id="GO:0005524">
    <property type="term" value="F:ATP binding"/>
    <property type="evidence" value="ECO:0007669"/>
    <property type="project" value="UniProtKB-KW"/>
</dbReference>
<dbReference type="InterPro" id="IPR011641">
    <property type="entry name" value="Tyr-kin_ephrin_A/B_rcpt-like"/>
</dbReference>
<keyword evidence="4" id="KW-0547">Nucleotide-binding</keyword>
<keyword evidence="2 9" id="KW-0812">Transmembrane</keyword>
<evidence type="ECO:0000256" key="3">
    <source>
        <dbReference type="ARBA" id="ARBA00022737"/>
    </source>
</evidence>
<reference evidence="11" key="1">
    <citation type="submission" date="2020-03" db="EMBL/GenBank/DDBJ databases">
        <authorList>
            <person name="Weist P."/>
        </authorList>
    </citation>
    <scope>NUCLEOTIDE SEQUENCE</scope>
</reference>
<organism evidence="11 12">
    <name type="scientific">Pleuronectes platessa</name>
    <name type="common">European plaice</name>
    <dbReference type="NCBI Taxonomy" id="8262"/>
    <lineage>
        <taxon>Eukaryota</taxon>
        <taxon>Metazoa</taxon>
        <taxon>Chordata</taxon>
        <taxon>Craniata</taxon>
        <taxon>Vertebrata</taxon>
        <taxon>Euteleostomi</taxon>
        <taxon>Actinopterygii</taxon>
        <taxon>Neopterygii</taxon>
        <taxon>Teleostei</taxon>
        <taxon>Neoteleostei</taxon>
        <taxon>Acanthomorphata</taxon>
        <taxon>Carangaria</taxon>
        <taxon>Pleuronectiformes</taxon>
        <taxon>Pleuronectoidei</taxon>
        <taxon>Pleuronectidae</taxon>
        <taxon>Pleuronectes</taxon>
    </lineage>
</organism>
<evidence type="ECO:0000256" key="8">
    <source>
        <dbReference type="ARBA" id="ARBA00023170"/>
    </source>
</evidence>
<dbReference type="EMBL" id="CADEAL010001256">
    <property type="protein sequence ID" value="CAB1430653.1"/>
    <property type="molecule type" value="Genomic_DNA"/>
</dbReference>
<evidence type="ECO:0000259" key="10">
    <source>
        <dbReference type="Pfam" id="PF07699"/>
    </source>
</evidence>
<keyword evidence="5" id="KW-0067">ATP-binding</keyword>
<keyword evidence="3" id="KW-0677">Repeat</keyword>
<dbReference type="GO" id="GO:0016020">
    <property type="term" value="C:membrane"/>
    <property type="evidence" value="ECO:0007669"/>
    <property type="project" value="UniProtKB-SubCell"/>
</dbReference>
<evidence type="ECO:0000256" key="1">
    <source>
        <dbReference type="ARBA" id="ARBA00004167"/>
    </source>
</evidence>
<comment type="subcellular location">
    <subcellularLocation>
        <location evidence="1">Membrane</location>
        <topology evidence="1">Single-pass membrane protein</topology>
    </subcellularLocation>
</comment>
<dbReference type="Pfam" id="PF07699">
    <property type="entry name" value="Ephrin_rec_like"/>
    <property type="match status" value="1"/>
</dbReference>
<evidence type="ECO:0000256" key="5">
    <source>
        <dbReference type="ARBA" id="ARBA00022840"/>
    </source>
</evidence>
<keyword evidence="8" id="KW-0675">Receptor</keyword>
<proteinExistence type="predicted"/>
<comment type="caution">
    <text evidence="11">The sequence shown here is derived from an EMBL/GenBank/DDBJ whole genome shotgun (WGS) entry which is preliminary data.</text>
</comment>
<gene>
    <name evidence="11" type="ORF">PLEPLA_LOCUS18635</name>
</gene>
<evidence type="ECO:0000256" key="6">
    <source>
        <dbReference type="ARBA" id="ARBA00022989"/>
    </source>
</evidence>
<dbReference type="AlphaFoldDB" id="A0A9N7YM53"/>
<evidence type="ECO:0000313" key="12">
    <source>
        <dbReference type="Proteomes" id="UP001153269"/>
    </source>
</evidence>
<name>A0A9N7YM53_PLEPL</name>